<dbReference type="Pfam" id="PF06733">
    <property type="entry name" value="DEAD_2"/>
    <property type="match status" value="1"/>
</dbReference>
<dbReference type="InterPro" id="IPR014013">
    <property type="entry name" value="Helic_SF1/SF2_ATP-bd_DinG/Rad3"/>
</dbReference>
<keyword evidence="13" id="KW-0413">Isomerase</keyword>
<accession>A0ABT6F7E8</accession>
<dbReference type="InterPro" id="IPR010614">
    <property type="entry name" value="RAD3-like_helicase_DEAD"/>
</dbReference>
<keyword evidence="2" id="KW-0004">4Fe-4S</keyword>
<evidence type="ECO:0000256" key="5">
    <source>
        <dbReference type="ARBA" id="ARBA00022763"/>
    </source>
</evidence>
<dbReference type="SUPFAM" id="SSF52540">
    <property type="entry name" value="P-loop containing nucleoside triphosphate hydrolases"/>
    <property type="match status" value="1"/>
</dbReference>
<dbReference type="GO" id="GO:0004386">
    <property type="term" value="F:helicase activity"/>
    <property type="evidence" value="ECO:0007669"/>
    <property type="project" value="UniProtKB-KW"/>
</dbReference>
<evidence type="ECO:0000256" key="8">
    <source>
        <dbReference type="ARBA" id="ARBA00022840"/>
    </source>
</evidence>
<evidence type="ECO:0000256" key="14">
    <source>
        <dbReference type="ARBA" id="ARBA00038058"/>
    </source>
</evidence>
<keyword evidence="11" id="KW-0238">DNA-binding</keyword>
<dbReference type="InterPro" id="IPR014001">
    <property type="entry name" value="Helicase_ATP-bd"/>
</dbReference>
<keyword evidence="10" id="KW-0411">Iron-sulfur</keyword>
<keyword evidence="6" id="KW-0378">Hydrolase</keyword>
<keyword evidence="4" id="KW-0547">Nucleotide-binding</keyword>
<dbReference type="SMART" id="SM00491">
    <property type="entry name" value="HELICc2"/>
    <property type="match status" value="1"/>
</dbReference>
<reference evidence="18 19" key="1">
    <citation type="submission" date="2023-03" db="EMBL/GenBank/DDBJ databases">
        <title>Paludisphaera mucosa sp. nov. a novel planctomycete from northern fen.</title>
        <authorList>
            <person name="Ivanova A."/>
        </authorList>
    </citation>
    <scope>NUCLEOTIDE SEQUENCE [LARGE SCALE GENOMIC DNA]</scope>
    <source>
        <strain evidence="18 19">Pla2</strain>
    </source>
</reference>
<evidence type="ECO:0000256" key="10">
    <source>
        <dbReference type="ARBA" id="ARBA00023014"/>
    </source>
</evidence>
<dbReference type="Proteomes" id="UP001216907">
    <property type="component" value="Unassembled WGS sequence"/>
</dbReference>
<evidence type="ECO:0000256" key="3">
    <source>
        <dbReference type="ARBA" id="ARBA00022723"/>
    </source>
</evidence>
<sequence length="663" mass="73405">MALDPASILGPDGAVARRLPHYEVRDEQLQMADAVARAIEGGGHLMVEAGTGVGKSFAYLVPSILAAVEMKKKVVVSTHTIALQEQLLSKDVPFLRSVMPQEFSAVLVKGRGNYVSLRRMDVAASRAGSTFHKPEEFDQLAEMRLWAARTQDGTRSDLDFKPLPSVWDAVQSENGNCLGRECPRHKECFYFQARRRVWTANILIVNHALFVSDLAMRSAGYGLLPDYDVAIFDEAHTLEAVAGEHLGIQLSNVGVDYTLARLYNERTKKGTLAFYGMTDAVAQVRRARTAAEDFFEAVSQWHARQGTATARVRRPIEVSDALPEELRKLSTAIDRGAEGIESAEHHVELSAAGERCEALADQVQGWVRQGIEDQVYWVESEAGPRRRVRLASAPLDVGPTLRKMLFEKTSTCILTSATLCVGSPPRFDFLKSRLGLTRAETLALGSPFDYRNQVKIHLARNLPDPSVQPQDFERDVIGAIAHYLEQTQGKAFVLFTSYKMLEAAARALTPWLAERDIALFAQGDGMPRSKMVEAFKSDLNSVIFGADSFWQGVDVPGESLSNVIIVRLPFSVPSHPLLEARLEDIRRRGGNPFVEYQIPEAVIKLKQGFGRLIRSKSDRGIVAILDPRVLTKPYGKTFLNSLPPCPRIVDQNDFVKRPGGRAG</sequence>
<evidence type="ECO:0000256" key="12">
    <source>
        <dbReference type="ARBA" id="ARBA00023204"/>
    </source>
</evidence>
<keyword evidence="8" id="KW-0067">ATP-binding</keyword>
<dbReference type="InterPro" id="IPR011545">
    <property type="entry name" value="DEAD/DEAH_box_helicase_dom"/>
</dbReference>
<protein>
    <recommendedName>
        <fullName evidence="15">DNA 5'-3' helicase</fullName>
        <ecNumber evidence="15">5.6.2.3</ecNumber>
    </recommendedName>
</protein>
<dbReference type="InterPro" id="IPR027417">
    <property type="entry name" value="P-loop_NTPase"/>
</dbReference>
<evidence type="ECO:0000256" key="15">
    <source>
        <dbReference type="ARBA" id="ARBA00044969"/>
    </source>
</evidence>
<organism evidence="18 19">
    <name type="scientific">Paludisphaera mucosa</name>
    <dbReference type="NCBI Taxonomy" id="3030827"/>
    <lineage>
        <taxon>Bacteria</taxon>
        <taxon>Pseudomonadati</taxon>
        <taxon>Planctomycetota</taxon>
        <taxon>Planctomycetia</taxon>
        <taxon>Isosphaerales</taxon>
        <taxon>Isosphaeraceae</taxon>
        <taxon>Paludisphaera</taxon>
    </lineage>
</organism>
<evidence type="ECO:0000256" key="1">
    <source>
        <dbReference type="ARBA" id="ARBA00001966"/>
    </source>
</evidence>
<evidence type="ECO:0000313" key="19">
    <source>
        <dbReference type="Proteomes" id="UP001216907"/>
    </source>
</evidence>
<dbReference type="InterPro" id="IPR045028">
    <property type="entry name" value="DinG/Rad3-like"/>
</dbReference>
<evidence type="ECO:0000256" key="2">
    <source>
        <dbReference type="ARBA" id="ARBA00022485"/>
    </source>
</evidence>
<dbReference type="Pfam" id="PF00270">
    <property type="entry name" value="DEAD"/>
    <property type="match status" value="1"/>
</dbReference>
<evidence type="ECO:0000256" key="11">
    <source>
        <dbReference type="ARBA" id="ARBA00023125"/>
    </source>
</evidence>
<dbReference type="PROSITE" id="PS51193">
    <property type="entry name" value="HELICASE_ATP_BIND_2"/>
    <property type="match status" value="1"/>
</dbReference>
<dbReference type="InterPro" id="IPR006554">
    <property type="entry name" value="Helicase-like_DEXD_c2"/>
</dbReference>
<dbReference type="SMART" id="SM00488">
    <property type="entry name" value="DEXDc2"/>
    <property type="match status" value="1"/>
</dbReference>
<proteinExistence type="inferred from homology"/>
<dbReference type="InterPro" id="IPR006555">
    <property type="entry name" value="ATP-dep_Helicase_C"/>
</dbReference>
<comment type="cofactor">
    <cofactor evidence="1">
        <name>[4Fe-4S] cluster</name>
        <dbReference type="ChEBI" id="CHEBI:49883"/>
    </cofactor>
</comment>
<keyword evidence="12" id="KW-0234">DNA repair</keyword>
<dbReference type="EMBL" id="JARRAG010000001">
    <property type="protein sequence ID" value="MDG3003349.1"/>
    <property type="molecule type" value="Genomic_DNA"/>
</dbReference>
<dbReference type="PANTHER" id="PTHR11472:SF34">
    <property type="entry name" value="REGULATOR OF TELOMERE ELONGATION HELICASE 1"/>
    <property type="match status" value="1"/>
</dbReference>
<name>A0ABT6F7E8_9BACT</name>
<feature type="domain" description="Helicase ATP-binding" evidence="17">
    <location>
        <begin position="14"/>
        <end position="279"/>
    </location>
</feature>
<keyword evidence="9" id="KW-0408">Iron</keyword>
<evidence type="ECO:0000256" key="6">
    <source>
        <dbReference type="ARBA" id="ARBA00022801"/>
    </source>
</evidence>
<evidence type="ECO:0000256" key="7">
    <source>
        <dbReference type="ARBA" id="ARBA00022806"/>
    </source>
</evidence>
<evidence type="ECO:0000259" key="17">
    <source>
        <dbReference type="PROSITE" id="PS51193"/>
    </source>
</evidence>
<dbReference type="RefSeq" id="WP_277859702.1">
    <property type="nucleotide sequence ID" value="NZ_JARRAG010000001.1"/>
</dbReference>
<dbReference type="SMART" id="SM00487">
    <property type="entry name" value="DEXDc"/>
    <property type="match status" value="1"/>
</dbReference>
<dbReference type="Pfam" id="PF13307">
    <property type="entry name" value="Helicase_C_2"/>
    <property type="match status" value="1"/>
</dbReference>
<evidence type="ECO:0000256" key="16">
    <source>
        <dbReference type="ARBA" id="ARBA00048954"/>
    </source>
</evidence>
<keyword evidence="19" id="KW-1185">Reference proteome</keyword>
<comment type="caution">
    <text evidence="18">The sequence shown here is derived from an EMBL/GenBank/DDBJ whole genome shotgun (WGS) entry which is preliminary data.</text>
</comment>
<evidence type="ECO:0000256" key="4">
    <source>
        <dbReference type="ARBA" id="ARBA00022741"/>
    </source>
</evidence>
<evidence type="ECO:0000256" key="13">
    <source>
        <dbReference type="ARBA" id="ARBA00023235"/>
    </source>
</evidence>
<comment type="similarity">
    <text evidence="14">Belongs to the helicase family. DinG subfamily.</text>
</comment>
<evidence type="ECO:0000313" key="18">
    <source>
        <dbReference type="EMBL" id="MDG3003349.1"/>
    </source>
</evidence>
<dbReference type="Gene3D" id="3.40.50.300">
    <property type="entry name" value="P-loop containing nucleotide triphosphate hydrolases"/>
    <property type="match status" value="2"/>
</dbReference>
<dbReference type="PANTHER" id="PTHR11472">
    <property type="entry name" value="DNA REPAIR DEAD HELICASE RAD3/XP-D SUBFAMILY MEMBER"/>
    <property type="match status" value="1"/>
</dbReference>
<keyword evidence="5" id="KW-0227">DNA damage</keyword>
<keyword evidence="3" id="KW-0479">Metal-binding</keyword>
<dbReference type="EC" id="5.6.2.3" evidence="15"/>
<gene>
    <name evidence="18" type="ORF">PZE19_06195</name>
</gene>
<keyword evidence="7 18" id="KW-0347">Helicase</keyword>
<evidence type="ECO:0000256" key="9">
    <source>
        <dbReference type="ARBA" id="ARBA00023004"/>
    </source>
</evidence>
<comment type="catalytic activity">
    <reaction evidence="16">
        <text>ATP + H2O = ADP + phosphate + H(+)</text>
        <dbReference type="Rhea" id="RHEA:13065"/>
        <dbReference type="ChEBI" id="CHEBI:15377"/>
        <dbReference type="ChEBI" id="CHEBI:15378"/>
        <dbReference type="ChEBI" id="CHEBI:30616"/>
        <dbReference type="ChEBI" id="CHEBI:43474"/>
        <dbReference type="ChEBI" id="CHEBI:456216"/>
        <dbReference type="EC" id="5.6.2.3"/>
    </reaction>
</comment>